<feature type="domain" description="Phospholipid/glycerol acyltransferase" evidence="1">
    <location>
        <begin position="73"/>
        <end position="191"/>
    </location>
</feature>
<dbReference type="SUPFAM" id="SSF69593">
    <property type="entry name" value="Glycerol-3-phosphate (1)-acyltransferase"/>
    <property type="match status" value="1"/>
</dbReference>
<dbReference type="CDD" id="cd07987">
    <property type="entry name" value="LPLAT_MGAT-like"/>
    <property type="match status" value="1"/>
</dbReference>
<proteinExistence type="predicted"/>
<dbReference type="GO" id="GO:0016020">
    <property type="term" value="C:membrane"/>
    <property type="evidence" value="ECO:0007669"/>
    <property type="project" value="TreeGrafter"/>
</dbReference>
<comment type="caution">
    <text evidence="2">The sequence shown here is derived from an EMBL/GenBank/DDBJ whole genome shotgun (WGS) entry which is preliminary data.</text>
</comment>
<dbReference type="InterPro" id="IPR002123">
    <property type="entry name" value="Plipid/glycerol_acylTrfase"/>
</dbReference>
<dbReference type="PANTHER" id="PTHR22753:SF14">
    <property type="entry name" value="MONOACYLGLYCEROL_DIACYLGLYCEROL O-ACYLTRANSFERASE"/>
    <property type="match status" value="1"/>
</dbReference>
<reference evidence="2 3" key="1">
    <citation type="submission" date="2019-03" db="EMBL/GenBank/DDBJ databases">
        <title>Genomic Encyclopedia of Type Strains, Phase IV (KMG-IV): sequencing the most valuable type-strain genomes for metagenomic binning, comparative biology and taxonomic classification.</title>
        <authorList>
            <person name="Goeker M."/>
        </authorList>
    </citation>
    <scope>NUCLEOTIDE SEQUENCE [LARGE SCALE GENOMIC DNA]</scope>
    <source>
        <strain evidence="2 3">DSM 15505</strain>
    </source>
</reference>
<name>A0A4R7JSY5_9GAMM</name>
<keyword evidence="2" id="KW-0012">Acyltransferase</keyword>
<sequence>MRLRSFLKKRLVTEEVETQMNRIRKMTGSLGYDPWGFNRDAATIGMSLVRPIYEKWFRVDSRGEENVPAEGPVLLVANHSGQLPLDGVLIGYAIASRRDRPRLPRAMIERFFPTVPYLGIMLNQVGAVLGDPANCARMLQNDEAIIVFPEGIRGSGKLYRDRYQLKRFGNGFMRLAMEHNATVVPVGVVGCEETIPAFGNIKPVARWLGVPYVPIAAPVVLPAKVYLRFGEPMKFQGESSMTEDDINREVDKVRQAISDLIDIGLSERERLF</sequence>
<dbReference type="SMART" id="SM00563">
    <property type="entry name" value="PlsC"/>
    <property type="match status" value="1"/>
</dbReference>
<dbReference type="GO" id="GO:0016746">
    <property type="term" value="F:acyltransferase activity"/>
    <property type="evidence" value="ECO:0007669"/>
    <property type="project" value="UniProtKB-KW"/>
</dbReference>
<evidence type="ECO:0000313" key="2">
    <source>
        <dbReference type="EMBL" id="TDT41411.1"/>
    </source>
</evidence>
<protein>
    <submittedName>
        <fullName evidence="2">1-acyl-sn-glycerol-3-phosphate acyltransferase</fullName>
    </submittedName>
</protein>
<evidence type="ECO:0000313" key="3">
    <source>
        <dbReference type="Proteomes" id="UP000295830"/>
    </source>
</evidence>
<dbReference type="AlphaFoldDB" id="A0A4R7JSY5"/>
<accession>A0A4R7JSY5</accession>
<keyword evidence="3" id="KW-1185">Reference proteome</keyword>
<organism evidence="2 3">
    <name type="scientific">Halospina denitrificans</name>
    <dbReference type="NCBI Taxonomy" id="332522"/>
    <lineage>
        <taxon>Bacteria</taxon>
        <taxon>Pseudomonadati</taxon>
        <taxon>Pseudomonadota</taxon>
        <taxon>Gammaproteobacteria</taxon>
        <taxon>Halospina</taxon>
    </lineage>
</organism>
<dbReference type="EMBL" id="SOAX01000003">
    <property type="protein sequence ID" value="TDT41411.1"/>
    <property type="molecule type" value="Genomic_DNA"/>
</dbReference>
<dbReference type="RefSeq" id="WP_133735779.1">
    <property type="nucleotide sequence ID" value="NZ_SOAX01000003.1"/>
</dbReference>
<dbReference type="OrthoDB" id="9803968at2"/>
<keyword evidence="2" id="KW-0808">Transferase</keyword>
<evidence type="ECO:0000259" key="1">
    <source>
        <dbReference type="SMART" id="SM00563"/>
    </source>
</evidence>
<dbReference type="PANTHER" id="PTHR22753">
    <property type="entry name" value="TRANSMEMBRANE PROTEIN 68"/>
    <property type="match status" value="1"/>
</dbReference>
<dbReference type="Proteomes" id="UP000295830">
    <property type="component" value="Unassembled WGS sequence"/>
</dbReference>
<dbReference type="Pfam" id="PF01553">
    <property type="entry name" value="Acyltransferase"/>
    <property type="match status" value="1"/>
</dbReference>
<gene>
    <name evidence="2" type="ORF">DES49_1494</name>
</gene>